<evidence type="ECO:0000256" key="6">
    <source>
        <dbReference type="ARBA" id="ARBA00023157"/>
    </source>
</evidence>
<dbReference type="OrthoDB" id="441446at2759"/>
<reference evidence="9" key="2">
    <citation type="journal article" date="2007" name="Science">
        <title>Draft genome sequence of the sexually transmitted pathogen Trichomonas vaginalis.</title>
        <authorList>
            <person name="Carlton J.M."/>
            <person name="Hirt R.P."/>
            <person name="Silva J.C."/>
            <person name="Delcher A.L."/>
            <person name="Schatz M."/>
            <person name="Zhao Q."/>
            <person name="Wortman J.R."/>
            <person name="Bidwell S.L."/>
            <person name="Alsmark U.C.M."/>
            <person name="Besteiro S."/>
            <person name="Sicheritz-Ponten T."/>
            <person name="Noel C.J."/>
            <person name="Dacks J.B."/>
            <person name="Foster P.G."/>
            <person name="Simillion C."/>
            <person name="Van de Peer Y."/>
            <person name="Miranda-Saavedra D."/>
            <person name="Barton G.J."/>
            <person name="Westrop G.D."/>
            <person name="Mueller S."/>
            <person name="Dessi D."/>
            <person name="Fiori P.L."/>
            <person name="Ren Q."/>
            <person name="Paulsen I."/>
            <person name="Zhang H."/>
            <person name="Bastida-Corcuera F.D."/>
            <person name="Simoes-Barbosa A."/>
            <person name="Brown M.T."/>
            <person name="Hayes R.D."/>
            <person name="Mukherjee M."/>
            <person name="Okumura C.Y."/>
            <person name="Schneider R."/>
            <person name="Smith A.J."/>
            <person name="Vanacova S."/>
            <person name="Villalvazo M."/>
            <person name="Haas B.J."/>
            <person name="Pertea M."/>
            <person name="Feldblyum T.V."/>
            <person name="Utterback T.R."/>
            <person name="Shu C.L."/>
            <person name="Osoegawa K."/>
            <person name="de Jong P.J."/>
            <person name="Hrdy I."/>
            <person name="Horvathova L."/>
            <person name="Zubacova Z."/>
            <person name="Dolezal P."/>
            <person name="Malik S.B."/>
            <person name="Logsdon J.M. Jr."/>
            <person name="Henze K."/>
            <person name="Gupta A."/>
            <person name="Wang C.C."/>
            <person name="Dunne R.L."/>
            <person name="Upcroft J.A."/>
            <person name="Upcroft P."/>
            <person name="White O."/>
            <person name="Salzberg S.L."/>
            <person name="Tang P."/>
            <person name="Chiu C.-H."/>
            <person name="Lee Y.-S."/>
            <person name="Embley T.M."/>
            <person name="Coombs G.H."/>
            <person name="Mottram J.C."/>
            <person name="Tachezy J."/>
            <person name="Fraser-Liggett C.M."/>
            <person name="Johnson P.J."/>
        </authorList>
    </citation>
    <scope>NUCLEOTIDE SEQUENCE [LARGE SCALE GENOMIC DNA]</scope>
    <source>
        <strain evidence="9">G3</strain>
    </source>
</reference>
<dbReference type="Proteomes" id="UP000001542">
    <property type="component" value="Unassembled WGS sequence"/>
</dbReference>
<comment type="similarity">
    <text evidence="1">Belongs to the nuclease type I family.</text>
</comment>
<dbReference type="InterPro" id="IPR008947">
    <property type="entry name" value="PLipase_C/P1_nuclease_dom_sf"/>
</dbReference>
<dbReference type="GO" id="GO:0004519">
    <property type="term" value="F:endonuclease activity"/>
    <property type="evidence" value="ECO:0007669"/>
    <property type="project" value="UniProtKB-KW"/>
</dbReference>
<dbReference type="Pfam" id="PF02265">
    <property type="entry name" value="S1-P1_nuclease"/>
    <property type="match status" value="1"/>
</dbReference>
<dbReference type="GO" id="GO:0006308">
    <property type="term" value="P:DNA catabolic process"/>
    <property type="evidence" value="ECO:0007669"/>
    <property type="project" value="InterPro"/>
</dbReference>
<gene>
    <name evidence="9" type="ORF">TVAG_264590</name>
</gene>
<keyword evidence="2" id="KW-0540">Nuclease</keyword>
<evidence type="ECO:0000256" key="1">
    <source>
        <dbReference type="ARBA" id="ARBA00009547"/>
    </source>
</evidence>
<dbReference type="SMR" id="A2G9R9"/>
<keyword evidence="3" id="KW-0479">Metal-binding</keyword>
<dbReference type="RefSeq" id="XP_001299027.1">
    <property type="nucleotide sequence ID" value="XM_001299026.1"/>
</dbReference>
<keyword evidence="4" id="KW-0255">Endonuclease</keyword>
<organism evidence="9 10">
    <name type="scientific">Trichomonas vaginalis (strain ATCC PRA-98 / G3)</name>
    <dbReference type="NCBI Taxonomy" id="412133"/>
    <lineage>
        <taxon>Eukaryota</taxon>
        <taxon>Metamonada</taxon>
        <taxon>Parabasalia</taxon>
        <taxon>Trichomonadida</taxon>
        <taxon>Trichomonadidae</taxon>
        <taxon>Trichomonas</taxon>
    </lineage>
</organism>
<dbReference type="InParanoid" id="A2G9R9"/>
<dbReference type="VEuPathDB" id="TrichDB:TVAG_264590"/>
<dbReference type="GO" id="GO:0003676">
    <property type="term" value="F:nucleic acid binding"/>
    <property type="evidence" value="ECO:0007669"/>
    <property type="project" value="InterPro"/>
</dbReference>
<feature type="signal peptide" evidence="8">
    <location>
        <begin position="1"/>
        <end position="16"/>
    </location>
</feature>
<dbReference type="SUPFAM" id="SSF48537">
    <property type="entry name" value="Phospholipase C/P1 nuclease"/>
    <property type="match status" value="1"/>
</dbReference>
<evidence type="ECO:0000256" key="7">
    <source>
        <dbReference type="ARBA" id="ARBA00023180"/>
    </source>
</evidence>
<sequence>MLVLFATFGLCWWAHAHMAITEIALGHLSSKKINKLYELINRDGLPFQSVVDSSAWQDDLKDTYKFHAIGDWHFSDNPIYMNKTIPAIIPNPSYNVTSFLYDALDTLNDPTTTSL</sequence>
<evidence type="ECO:0000256" key="4">
    <source>
        <dbReference type="ARBA" id="ARBA00022759"/>
    </source>
</evidence>
<dbReference type="PANTHER" id="PTHR33146">
    <property type="entry name" value="ENDONUCLEASE 4"/>
    <property type="match status" value="1"/>
</dbReference>
<dbReference type="KEGG" id="tva:4743741"/>
<dbReference type="InterPro" id="IPR003154">
    <property type="entry name" value="S1/P1nuclease"/>
</dbReference>
<keyword evidence="5" id="KW-0378">Hydrolase</keyword>
<dbReference type="AlphaFoldDB" id="A2G9R9"/>
<accession>A2G9R9</accession>
<name>A2G9R9_TRIV3</name>
<feature type="chain" id="PRO_5002643976" evidence="8">
    <location>
        <begin position="17"/>
        <end position="115"/>
    </location>
</feature>
<keyword evidence="6" id="KW-1015">Disulfide bond</keyword>
<keyword evidence="10" id="KW-1185">Reference proteome</keyword>
<dbReference type="PANTHER" id="PTHR33146:SF10">
    <property type="entry name" value="STRAND-SPECIFIC NUCLEASE, PUTATIVE-RELATED"/>
    <property type="match status" value="1"/>
</dbReference>
<evidence type="ECO:0000256" key="8">
    <source>
        <dbReference type="SAM" id="SignalP"/>
    </source>
</evidence>
<evidence type="ECO:0000256" key="5">
    <source>
        <dbReference type="ARBA" id="ARBA00022801"/>
    </source>
</evidence>
<evidence type="ECO:0000313" key="10">
    <source>
        <dbReference type="Proteomes" id="UP000001542"/>
    </source>
</evidence>
<protein>
    <submittedName>
        <fullName evidence="9">Uncharacterized protein</fullName>
    </submittedName>
</protein>
<keyword evidence="7" id="KW-0325">Glycoprotein</keyword>
<dbReference type="GO" id="GO:0016788">
    <property type="term" value="F:hydrolase activity, acting on ester bonds"/>
    <property type="evidence" value="ECO:0007669"/>
    <property type="project" value="InterPro"/>
</dbReference>
<dbReference type="VEuPathDB" id="TrichDB:TVAGG3_1030890"/>
<dbReference type="EMBL" id="DS114738">
    <property type="protein sequence ID" value="EAX86097.1"/>
    <property type="molecule type" value="Genomic_DNA"/>
</dbReference>
<evidence type="ECO:0000256" key="3">
    <source>
        <dbReference type="ARBA" id="ARBA00022723"/>
    </source>
</evidence>
<reference evidence="9" key="1">
    <citation type="submission" date="2006-10" db="EMBL/GenBank/DDBJ databases">
        <authorList>
            <person name="Amadeo P."/>
            <person name="Zhao Q."/>
            <person name="Wortman J."/>
            <person name="Fraser-Liggett C."/>
            <person name="Carlton J."/>
        </authorList>
    </citation>
    <scope>NUCLEOTIDE SEQUENCE</scope>
    <source>
        <strain evidence="9">G3</strain>
    </source>
</reference>
<dbReference type="GO" id="GO:0046872">
    <property type="term" value="F:metal ion binding"/>
    <property type="evidence" value="ECO:0007669"/>
    <property type="project" value="UniProtKB-KW"/>
</dbReference>
<proteinExistence type="inferred from homology"/>
<dbReference type="Gene3D" id="1.10.575.10">
    <property type="entry name" value="P1 Nuclease"/>
    <property type="match status" value="1"/>
</dbReference>
<evidence type="ECO:0000313" key="9">
    <source>
        <dbReference type="EMBL" id="EAX86097.1"/>
    </source>
</evidence>
<keyword evidence="8" id="KW-0732">Signal</keyword>
<evidence type="ECO:0000256" key="2">
    <source>
        <dbReference type="ARBA" id="ARBA00022722"/>
    </source>
</evidence>